<evidence type="ECO:0000256" key="2">
    <source>
        <dbReference type="SAM" id="MobiDB-lite"/>
    </source>
</evidence>
<gene>
    <name evidence="7" type="ORF">TTHERM_00567970</name>
</gene>
<evidence type="ECO:0000256" key="4">
    <source>
        <dbReference type="SAM" id="SignalP"/>
    </source>
</evidence>
<dbReference type="SUPFAM" id="SSF56300">
    <property type="entry name" value="Metallo-dependent phosphatases"/>
    <property type="match status" value="1"/>
</dbReference>
<dbReference type="InterPro" id="IPR025733">
    <property type="entry name" value="PAPs_C"/>
</dbReference>
<dbReference type="PANTHER" id="PTHR45867:SF10">
    <property type="entry name" value="PURPLE ACID PHOSPHATASE"/>
    <property type="match status" value="1"/>
</dbReference>
<dbReference type="AlphaFoldDB" id="Q24I78"/>
<feature type="domain" description="Purple acid phosphatase C-terminal" evidence="6">
    <location>
        <begin position="413"/>
        <end position="476"/>
    </location>
</feature>
<feature type="chain" id="PRO_5004202365" evidence="4">
    <location>
        <begin position="18"/>
        <end position="569"/>
    </location>
</feature>
<dbReference type="OrthoDB" id="45007at2759"/>
<dbReference type="GeneID" id="7823052"/>
<keyword evidence="1" id="KW-0325">Glycoprotein</keyword>
<feature type="compositionally biased region" description="Polar residues" evidence="2">
    <location>
        <begin position="539"/>
        <end position="563"/>
    </location>
</feature>
<dbReference type="Gene3D" id="3.60.21.10">
    <property type="match status" value="1"/>
</dbReference>
<dbReference type="PANTHER" id="PTHR45867">
    <property type="entry name" value="PURPLE ACID PHOSPHATASE"/>
    <property type="match status" value="1"/>
</dbReference>
<dbReference type="RefSeq" id="XP_001027602.2">
    <property type="nucleotide sequence ID" value="XM_001027602.2"/>
</dbReference>
<sequence>MKLKVVFILFCIVITYASEQELRQCEPQGVKISLGDNRDKTTKLYSFKQKSSSHDYTITYFSKEKCPQNYIKIYQTQETEFKLYPKITYFRQDPDTITTPEDQTRDQVFEVYIYEFQIDVKKLNLEVDSFINYSCFYSTNNGTIFEQKGEYKFYNTDFSKLSNREVKVLWVADFDIDKTQIKKFNGRKFGYDNMKRIEKYIKKNRKQYASIIGGGDYAYDLVDDSGQRGANFLKAGEFLFSQIPFVTIAGNHEGWYNFQYYNAFFRNPNYSKTKNDYYTLDFGNLVMIGINTNRFIRDEQNKIIGLEQPYFTNLVSWLDKTLYWANQNYQWVVVFTHQNYYCFEDNILGSCYKNPQQMAPLENVLLNHKVDIYLSGHIHAYERIHPIKNGQLQFKENSQCSFNKCSVYNLPQAPVYVVDGTGGTKHSFFQDSGYEGHPKFTASSDRHLGFSTITVKNNTHLHFQHILSDTFQVFDEFYIYKPDSSNNSQQIDTPEVSYESEFVTNSSASNMIYFIFIFLIFCLAFLVIYLLYRKRNNPSSTSRQNSYNPNNAYNQQFSMNQQRNSDDSL</sequence>
<dbReference type="InterPro" id="IPR004843">
    <property type="entry name" value="Calcineurin-like_PHP"/>
</dbReference>
<keyword evidence="3" id="KW-1133">Transmembrane helix</keyword>
<dbReference type="Proteomes" id="UP000009168">
    <property type="component" value="Unassembled WGS sequence"/>
</dbReference>
<dbReference type="InterPro" id="IPR041792">
    <property type="entry name" value="MPP_PAP"/>
</dbReference>
<dbReference type="Pfam" id="PF00149">
    <property type="entry name" value="Metallophos"/>
    <property type="match status" value="1"/>
</dbReference>
<dbReference type="InterPro" id="IPR029052">
    <property type="entry name" value="Metallo-depent_PP-like"/>
</dbReference>
<dbReference type="GO" id="GO:0016787">
    <property type="term" value="F:hydrolase activity"/>
    <property type="evidence" value="ECO:0007669"/>
    <property type="project" value="InterPro"/>
</dbReference>
<name>Q24I78_TETTS</name>
<dbReference type="Pfam" id="PF14008">
    <property type="entry name" value="Metallophos_C"/>
    <property type="match status" value="1"/>
</dbReference>
<evidence type="ECO:0000313" key="7">
    <source>
        <dbReference type="EMBL" id="EAS07360.2"/>
    </source>
</evidence>
<dbReference type="KEGG" id="tet:TTHERM_00567970"/>
<dbReference type="InParanoid" id="Q24I78"/>
<evidence type="ECO:0000259" key="5">
    <source>
        <dbReference type="Pfam" id="PF00149"/>
    </source>
</evidence>
<accession>Q24I78</accession>
<keyword evidence="8" id="KW-1185">Reference proteome</keyword>
<proteinExistence type="predicted"/>
<reference evidence="8" key="1">
    <citation type="journal article" date="2006" name="PLoS Biol.">
        <title>Macronuclear genome sequence of the ciliate Tetrahymena thermophila, a model eukaryote.</title>
        <authorList>
            <person name="Eisen J.A."/>
            <person name="Coyne R.S."/>
            <person name="Wu M."/>
            <person name="Wu D."/>
            <person name="Thiagarajan M."/>
            <person name="Wortman J.R."/>
            <person name="Badger J.H."/>
            <person name="Ren Q."/>
            <person name="Amedeo P."/>
            <person name="Jones K.M."/>
            <person name="Tallon L.J."/>
            <person name="Delcher A.L."/>
            <person name="Salzberg S.L."/>
            <person name="Silva J.C."/>
            <person name="Haas B.J."/>
            <person name="Majoros W.H."/>
            <person name="Farzad M."/>
            <person name="Carlton J.M."/>
            <person name="Smith R.K. Jr."/>
            <person name="Garg J."/>
            <person name="Pearlman R.E."/>
            <person name="Karrer K.M."/>
            <person name="Sun L."/>
            <person name="Manning G."/>
            <person name="Elde N.C."/>
            <person name="Turkewitz A.P."/>
            <person name="Asai D.J."/>
            <person name="Wilkes D.E."/>
            <person name="Wang Y."/>
            <person name="Cai H."/>
            <person name="Collins K."/>
            <person name="Stewart B.A."/>
            <person name="Lee S.R."/>
            <person name="Wilamowska K."/>
            <person name="Weinberg Z."/>
            <person name="Ruzzo W.L."/>
            <person name="Wloga D."/>
            <person name="Gaertig J."/>
            <person name="Frankel J."/>
            <person name="Tsao C.-C."/>
            <person name="Gorovsky M.A."/>
            <person name="Keeling P.J."/>
            <person name="Waller R.F."/>
            <person name="Patron N.J."/>
            <person name="Cherry J.M."/>
            <person name="Stover N.A."/>
            <person name="Krieger C.J."/>
            <person name="del Toro C."/>
            <person name="Ryder H.F."/>
            <person name="Williamson S.C."/>
            <person name="Barbeau R.A."/>
            <person name="Hamilton E.P."/>
            <person name="Orias E."/>
        </authorList>
    </citation>
    <scope>NUCLEOTIDE SEQUENCE [LARGE SCALE GENOMIC DNA]</scope>
    <source>
        <strain evidence="8">SB210</strain>
    </source>
</reference>
<feature type="transmembrane region" description="Helical" evidence="3">
    <location>
        <begin position="511"/>
        <end position="532"/>
    </location>
</feature>
<keyword evidence="4" id="KW-0732">Signal</keyword>
<evidence type="ECO:0000256" key="1">
    <source>
        <dbReference type="ARBA" id="ARBA00023180"/>
    </source>
</evidence>
<keyword evidence="3" id="KW-0472">Membrane</keyword>
<keyword evidence="3" id="KW-0812">Transmembrane</keyword>
<dbReference type="EMBL" id="GG662498">
    <property type="protein sequence ID" value="EAS07360.2"/>
    <property type="molecule type" value="Genomic_DNA"/>
</dbReference>
<dbReference type="HOGENOM" id="CLU_036975_0_0_1"/>
<protein>
    <submittedName>
        <fullName evidence="7">Ser/thr phosphatase family protein</fullName>
    </submittedName>
</protein>
<evidence type="ECO:0000256" key="3">
    <source>
        <dbReference type="SAM" id="Phobius"/>
    </source>
</evidence>
<feature type="domain" description="Calcineurin-like phosphoesterase" evidence="5">
    <location>
        <begin position="187"/>
        <end position="381"/>
    </location>
</feature>
<organism evidence="7 8">
    <name type="scientific">Tetrahymena thermophila (strain SB210)</name>
    <dbReference type="NCBI Taxonomy" id="312017"/>
    <lineage>
        <taxon>Eukaryota</taxon>
        <taxon>Sar</taxon>
        <taxon>Alveolata</taxon>
        <taxon>Ciliophora</taxon>
        <taxon>Intramacronucleata</taxon>
        <taxon>Oligohymenophorea</taxon>
        <taxon>Hymenostomatida</taxon>
        <taxon>Tetrahymenina</taxon>
        <taxon>Tetrahymenidae</taxon>
        <taxon>Tetrahymena</taxon>
    </lineage>
</organism>
<feature type="signal peptide" evidence="4">
    <location>
        <begin position="1"/>
        <end position="17"/>
    </location>
</feature>
<dbReference type="eggNOG" id="KOG1378">
    <property type="taxonomic scope" value="Eukaryota"/>
</dbReference>
<evidence type="ECO:0000313" key="8">
    <source>
        <dbReference type="Proteomes" id="UP000009168"/>
    </source>
</evidence>
<evidence type="ECO:0000259" key="6">
    <source>
        <dbReference type="Pfam" id="PF14008"/>
    </source>
</evidence>
<feature type="region of interest" description="Disordered" evidence="2">
    <location>
        <begin position="539"/>
        <end position="569"/>
    </location>
</feature>
<dbReference type="CDD" id="cd00839">
    <property type="entry name" value="MPP_PAPs"/>
    <property type="match status" value="1"/>
</dbReference>